<evidence type="ECO:0000313" key="3">
    <source>
        <dbReference type="Proteomes" id="UP001143330"/>
    </source>
</evidence>
<dbReference type="AlphaFoldDB" id="A0A9W6JXM9"/>
<gene>
    <name evidence="2" type="ORF">GCM10017653_25260</name>
</gene>
<feature type="chain" id="PRO_5040973414" evidence="1">
    <location>
        <begin position="21"/>
        <end position="116"/>
    </location>
</feature>
<organism evidence="2 3">
    <name type="scientific">Ancylobacter defluvii</name>
    <dbReference type="NCBI Taxonomy" id="1282440"/>
    <lineage>
        <taxon>Bacteria</taxon>
        <taxon>Pseudomonadati</taxon>
        <taxon>Pseudomonadota</taxon>
        <taxon>Alphaproteobacteria</taxon>
        <taxon>Hyphomicrobiales</taxon>
        <taxon>Xanthobacteraceae</taxon>
        <taxon>Ancylobacter</taxon>
    </lineage>
</organism>
<keyword evidence="3" id="KW-1185">Reference proteome</keyword>
<reference evidence="2" key="2">
    <citation type="submission" date="2023-01" db="EMBL/GenBank/DDBJ databases">
        <authorList>
            <person name="Sun Q."/>
            <person name="Evtushenko L."/>
        </authorList>
    </citation>
    <scope>NUCLEOTIDE SEQUENCE</scope>
    <source>
        <strain evidence="2">VKM B-2789</strain>
    </source>
</reference>
<dbReference type="Proteomes" id="UP001143330">
    <property type="component" value="Unassembled WGS sequence"/>
</dbReference>
<feature type="signal peptide" evidence="1">
    <location>
        <begin position="1"/>
        <end position="20"/>
    </location>
</feature>
<sequence length="116" mass="12986">MRVTHVLATAIVLFSGAATAEIHRPLVWQARVAQDLPMNFTKIKQAFWTQSVSLWAVVERDKTDWLAATQIICSSFIASGKPPEAFIVVTFLDQHALPKRSQITTVYYKSGLTQPQ</sequence>
<dbReference type="EMBL" id="BSFM01000012">
    <property type="protein sequence ID" value="GLK84456.1"/>
    <property type="molecule type" value="Genomic_DNA"/>
</dbReference>
<name>A0A9W6JXM9_9HYPH</name>
<comment type="caution">
    <text evidence="2">The sequence shown here is derived from an EMBL/GenBank/DDBJ whole genome shotgun (WGS) entry which is preliminary data.</text>
</comment>
<evidence type="ECO:0000313" key="2">
    <source>
        <dbReference type="EMBL" id="GLK84456.1"/>
    </source>
</evidence>
<protein>
    <submittedName>
        <fullName evidence="2">Uncharacterized protein</fullName>
    </submittedName>
</protein>
<proteinExistence type="predicted"/>
<keyword evidence="1" id="KW-0732">Signal</keyword>
<accession>A0A9W6JXM9</accession>
<reference evidence="2" key="1">
    <citation type="journal article" date="2014" name="Int. J. Syst. Evol. Microbiol.">
        <title>Complete genome sequence of Corynebacterium casei LMG S-19264T (=DSM 44701T), isolated from a smear-ripened cheese.</title>
        <authorList>
            <consortium name="US DOE Joint Genome Institute (JGI-PGF)"/>
            <person name="Walter F."/>
            <person name="Albersmeier A."/>
            <person name="Kalinowski J."/>
            <person name="Ruckert C."/>
        </authorList>
    </citation>
    <scope>NUCLEOTIDE SEQUENCE</scope>
    <source>
        <strain evidence="2">VKM B-2789</strain>
    </source>
</reference>
<evidence type="ECO:0000256" key="1">
    <source>
        <dbReference type="SAM" id="SignalP"/>
    </source>
</evidence>